<dbReference type="EnsemblPlants" id="KRH71738">
    <property type="protein sequence ID" value="KRH71738"/>
    <property type="gene ID" value="GLYMA_02G165600"/>
</dbReference>
<feature type="region of interest" description="Disordered" evidence="1">
    <location>
        <begin position="49"/>
        <end position="69"/>
    </location>
</feature>
<protein>
    <submittedName>
        <fullName evidence="2 3">Uncharacterized protein</fullName>
    </submittedName>
</protein>
<keyword evidence="4" id="KW-1185">Reference proteome</keyword>
<sequence length="69" mass="8119">MDNIFPKDLFEREKKKGSLHKRSSVTFSFFTFSPYTSFLLISSIPTTATTHECDSHRSKKTWHRTGRKH</sequence>
<name>K7K8Z8_SOYBN</name>
<reference evidence="3" key="2">
    <citation type="submission" date="2018-02" db="UniProtKB">
        <authorList>
            <consortium name="EnsemblPlants"/>
        </authorList>
    </citation>
    <scope>IDENTIFICATION</scope>
    <source>
        <strain evidence="3">Williams 82</strain>
    </source>
</reference>
<dbReference type="InParanoid" id="K7K8Z8"/>
<dbReference type="EMBL" id="CM000835">
    <property type="protein sequence ID" value="KRH71738.1"/>
    <property type="molecule type" value="Genomic_DNA"/>
</dbReference>
<dbReference type="PaxDb" id="3847-GLYMA02G27990.1"/>
<reference evidence="2 3" key="1">
    <citation type="journal article" date="2010" name="Nature">
        <title>Genome sequence of the palaeopolyploid soybean.</title>
        <authorList>
            <person name="Schmutz J."/>
            <person name="Cannon S.B."/>
            <person name="Schlueter J."/>
            <person name="Ma J."/>
            <person name="Mitros T."/>
            <person name="Nelson W."/>
            <person name="Hyten D.L."/>
            <person name="Song Q."/>
            <person name="Thelen J.J."/>
            <person name="Cheng J."/>
            <person name="Xu D."/>
            <person name="Hellsten U."/>
            <person name="May G.D."/>
            <person name="Yu Y."/>
            <person name="Sakurai T."/>
            <person name="Umezawa T."/>
            <person name="Bhattacharyya M.K."/>
            <person name="Sandhu D."/>
            <person name="Valliyodan B."/>
            <person name="Lindquist E."/>
            <person name="Peto M."/>
            <person name="Grant D."/>
            <person name="Shu S."/>
            <person name="Goodstein D."/>
            <person name="Barry K."/>
            <person name="Futrell-Griggs M."/>
            <person name="Abernathy B."/>
            <person name="Du J."/>
            <person name="Tian Z."/>
            <person name="Zhu L."/>
            <person name="Gill N."/>
            <person name="Joshi T."/>
            <person name="Libault M."/>
            <person name="Sethuraman A."/>
            <person name="Zhang X.-C."/>
            <person name="Shinozaki K."/>
            <person name="Nguyen H.T."/>
            <person name="Wing R.A."/>
            <person name="Cregan P."/>
            <person name="Specht J."/>
            <person name="Grimwood J."/>
            <person name="Rokhsar D."/>
            <person name="Stacey G."/>
            <person name="Shoemaker R.C."/>
            <person name="Jackson S.A."/>
        </authorList>
    </citation>
    <scope>NUCLEOTIDE SEQUENCE</scope>
    <source>
        <strain evidence="3">cv. Williams 82</strain>
        <tissue evidence="2">Callus</tissue>
    </source>
</reference>
<evidence type="ECO:0000313" key="2">
    <source>
        <dbReference type="EMBL" id="KRH71738.1"/>
    </source>
</evidence>
<dbReference type="Gramene" id="KRH71738">
    <property type="protein sequence ID" value="KRH71738"/>
    <property type="gene ID" value="GLYMA_02G165600"/>
</dbReference>
<organism evidence="2">
    <name type="scientific">Glycine max</name>
    <name type="common">Soybean</name>
    <name type="synonym">Glycine hispida</name>
    <dbReference type="NCBI Taxonomy" id="3847"/>
    <lineage>
        <taxon>Eukaryota</taxon>
        <taxon>Viridiplantae</taxon>
        <taxon>Streptophyta</taxon>
        <taxon>Embryophyta</taxon>
        <taxon>Tracheophyta</taxon>
        <taxon>Spermatophyta</taxon>
        <taxon>Magnoliopsida</taxon>
        <taxon>eudicotyledons</taxon>
        <taxon>Gunneridae</taxon>
        <taxon>Pentapetalae</taxon>
        <taxon>rosids</taxon>
        <taxon>fabids</taxon>
        <taxon>Fabales</taxon>
        <taxon>Fabaceae</taxon>
        <taxon>Papilionoideae</taxon>
        <taxon>50 kb inversion clade</taxon>
        <taxon>NPAAA clade</taxon>
        <taxon>indigoferoid/millettioid clade</taxon>
        <taxon>Phaseoleae</taxon>
        <taxon>Glycine</taxon>
        <taxon>Glycine subgen. Soja</taxon>
    </lineage>
</organism>
<dbReference type="Proteomes" id="UP000008827">
    <property type="component" value="Chromosome 2"/>
</dbReference>
<dbReference type="AlphaFoldDB" id="K7K8Z8"/>
<accession>K7K8Z8</accession>
<feature type="compositionally biased region" description="Basic residues" evidence="1">
    <location>
        <begin position="57"/>
        <end position="69"/>
    </location>
</feature>
<evidence type="ECO:0000313" key="4">
    <source>
        <dbReference type="Proteomes" id="UP000008827"/>
    </source>
</evidence>
<proteinExistence type="predicted"/>
<reference evidence="2" key="3">
    <citation type="submission" date="2018-07" db="EMBL/GenBank/DDBJ databases">
        <title>WGS assembly of Glycine max.</title>
        <authorList>
            <person name="Schmutz J."/>
            <person name="Cannon S."/>
            <person name="Schlueter J."/>
            <person name="Ma J."/>
            <person name="Mitros T."/>
            <person name="Nelson W."/>
            <person name="Hyten D."/>
            <person name="Song Q."/>
            <person name="Thelen J."/>
            <person name="Cheng J."/>
            <person name="Xu D."/>
            <person name="Hellsten U."/>
            <person name="May G."/>
            <person name="Yu Y."/>
            <person name="Sakurai T."/>
            <person name="Umezawa T."/>
            <person name="Bhattacharyya M."/>
            <person name="Sandhu D."/>
            <person name="Valliyodan B."/>
            <person name="Lindquist E."/>
            <person name="Peto M."/>
            <person name="Grant D."/>
            <person name="Shu S."/>
            <person name="Goodstein D."/>
            <person name="Barry K."/>
            <person name="Futrell-Griggs M."/>
            <person name="Abernathy B."/>
            <person name="Du J."/>
            <person name="Tian Z."/>
            <person name="Zhu L."/>
            <person name="Gill N."/>
            <person name="Joshi T."/>
            <person name="Libault M."/>
            <person name="Sethuraman A."/>
            <person name="Zhang X."/>
            <person name="Shinozaki K."/>
            <person name="Nguyen H."/>
            <person name="Wing R."/>
            <person name="Cregan P."/>
            <person name="Specht J."/>
            <person name="Grimwood J."/>
            <person name="Rokhsar D."/>
            <person name="Stacey G."/>
            <person name="Shoemaker R."/>
            <person name="Jackson S."/>
        </authorList>
    </citation>
    <scope>NUCLEOTIDE SEQUENCE</scope>
    <source>
        <tissue evidence="2">Callus</tissue>
    </source>
</reference>
<evidence type="ECO:0000313" key="3">
    <source>
        <dbReference type="EnsemblPlants" id="KRH71738"/>
    </source>
</evidence>
<evidence type="ECO:0000256" key="1">
    <source>
        <dbReference type="SAM" id="MobiDB-lite"/>
    </source>
</evidence>
<gene>
    <name evidence="2" type="ORF">GLYMA_02G165600</name>
</gene>
<dbReference type="HOGENOM" id="CLU_2780899_0_0_1"/>